<feature type="coiled-coil region" evidence="1">
    <location>
        <begin position="46"/>
        <end position="77"/>
    </location>
</feature>
<dbReference type="EMBL" id="DXDX01000030">
    <property type="protein sequence ID" value="HIY20527.1"/>
    <property type="molecule type" value="Genomic_DNA"/>
</dbReference>
<protein>
    <submittedName>
        <fullName evidence="2">Uncharacterized protein</fullName>
    </submittedName>
</protein>
<evidence type="ECO:0000313" key="2">
    <source>
        <dbReference type="EMBL" id="HIY20527.1"/>
    </source>
</evidence>
<reference evidence="2" key="2">
    <citation type="submission" date="2021-04" db="EMBL/GenBank/DDBJ databases">
        <authorList>
            <person name="Gilroy R."/>
        </authorList>
    </citation>
    <scope>NUCLEOTIDE SEQUENCE</scope>
    <source>
        <strain evidence="2">ChiBcec16_6824</strain>
    </source>
</reference>
<dbReference type="Proteomes" id="UP000823868">
    <property type="component" value="Unassembled WGS sequence"/>
</dbReference>
<organism evidence="2 3">
    <name type="scientific">Candidatus Flavonifractor merdigallinarum</name>
    <dbReference type="NCBI Taxonomy" id="2838589"/>
    <lineage>
        <taxon>Bacteria</taxon>
        <taxon>Bacillati</taxon>
        <taxon>Bacillota</taxon>
        <taxon>Clostridia</taxon>
        <taxon>Eubacteriales</taxon>
        <taxon>Oscillospiraceae</taxon>
        <taxon>Flavonifractor</taxon>
    </lineage>
</organism>
<reference evidence="2" key="1">
    <citation type="journal article" date="2021" name="PeerJ">
        <title>Extensive microbial diversity within the chicken gut microbiome revealed by metagenomics and culture.</title>
        <authorList>
            <person name="Gilroy R."/>
            <person name="Ravi A."/>
            <person name="Getino M."/>
            <person name="Pursley I."/>
            <person name="Horton D.L."/>
            <person name="Alikhan N.F."/>
            <person name="Baker D."/>
            <person name="Gharbi K."/>
            <person name="Hall N."/>
            <person name="Watson M."/>
            <person name="Adriaenssens E.M."/>
            <person name="Foster-Nyarko E."/>
            <person name="Jarju S."/>
            <person name="Secka A."/>
            <person name="Antonio M."/>
            <person name="Oren A."/>
            <person name="Chaudhuri R.R."/>
            <person name="La Ragione R."/>
            <person name="Hildebrand F."/>
            <person name="Pallen M.J."/>
        </authorList>
    </citation>
    <scope>NUCLEOTIDE SEQUENCE</scope>
    <source>
        <strain evidence="2">ChiBcec16_6824</strain>
    </source>
</reference>
<dbReference type="AlphaFoldDB" id="A0A9D1Y721"/>
<accession>A0A9D1Y721</accession>
<keyword evidence="1" id="KW-0175">Coiled coil</keyword>
<name>A0A9D1Y721_9FIRM</name>
<evidence type="ECO:0000256" key="1">
    <source>
        <dbReference type="SAM" id="Coils"/>
    </source>
</evidence>
<gene>
    <name evidence="2" type="ORF">H9841_01325</name>
</gene>
<comment type="caution">
    <text evidence="2">The sequence shown here is derived from an EMBL/GenBank/DDBJ whole genome shotgun (WGS) entry which is preliminary data.</text>
</comment>
<sequence length="363" mass="37334">MSQFKVSTTQADAGYQALEETSRLLEELGSEGWRVYTSLSFQIRCREQVDARLRAALQRLERQQEDAHRLAQGLSQSMERYQAAETAVVGEYEGAAAQIGSNILSVVAILPLLLPLLGPAAIPALVFGALFTPDWGKNWPKGSLFGGSVEGAGEFLGIGTSGSAQWNALGYEFSGERYFGWNEEGDSWGAAIKGEAEGYLLRGGAEGQWGLLSGDVEAAIGQVGAYGEVKAVLFEDGTFQPEVSLGAGAEASGATGEVGAQFGTDDYNVHVGAEGTAGHAVAEAGASISDEGVSLKAEVGAAALEGEVEGGFTIFGVNIDVSASGAVGAVGAGGEFNVTTNSVSIGGNIAALLGLGLNIKVSW</sequence>
<proteinExistence type="predicted"/>
<evidence type="ECO:0000313" key="3">
    <source>
        <dbReference type="Proteomes" id="UP000823868"/>
    </source>
</evidence>